<sequence length="664" mass="69756">MRTPFEGHSAQAESPDDAVEGDVSTTDTAPPSEPAPQLTVRALAVGLAVGSLLACSNMYFGLQTGWVTMGSLQSAILGFGIFRLLEKSWMKGFSMAENVILQTTAVATATMPLAAGLVGIVPALSLMTPEQNPPTGPILLSAGQLILWSLGLAFIGVFCAVPLRTQTIIKEKLRFPSGTATAHVIRTLHGVPAPTSRAHAVQLGLPALAASQGLGQSPSLERVIEDTAQTPTSPGRASFDGIEDDSSDMESQPLFSERTSGLQSGSCRNLAKSDSILRCSSFQSKMRSLSEFDGKGSEEFAGAEDVTDWQSAWKVLLYTTLAAGLYTLVSSLKHMHWLRSFPIFTWVGLPAATAWGWVLSPSLGYVGQGMIMGPRTASSMLAGGFVGWAVLGPIAKGRGWAPGPIMDWHSGAAGWILWVSLAIMLGDSLSSLGMLGVSTTKSALRSWMAQRRAGAQQQQQGDKAEDSSHGIPTIWWIGGLGASAAIATAVLSPMLHLPAYEPIIAVLMALLVSVLAVRALGQTDLNPVSGVGKLSQVVFALVAPGKVVPNLVAGAIAEAGAQQSGDMMQDFKTAHLLGVSPRAQFFAMLLGSGASVFVSVAAYALYTAAWEVPGPELPAPTAMIWLDMASLVNGGKLPKHVVPFCVMAWKNVNWNVQRSASIIV</sequence>
<keyword evidence="4 8" id="KW-0812">Transmembrane</keyword>
<feature type="transmembrane region" description="Helical" evidence="8">
    <location>
        <begin position="585"/>
        <end position="606"/>
    </location>
</feature>
<feature type="transmembrane region" description="Helical" evidence="8">
    <location>
        <begin position="315"/>
        <end position="332"/>
    </location>
</feature>
<dbReference type="Proteomes" id="UP001465755">
    <property type="component" value="Unassembled WGS sequence"/>
</dbReference>
<dbReference type="InterPro" id="IPR045035">
    <property type="entry name" value="YSL-like"/>
</dbReference>
<comment type="caution">
    <text evidence="9">The sequence shown here is derived from an EMBL/GenBank/DDBJ whole genome shotgun (WGS) entry which is preliminary data.</text>
</comment>
<feature type="transmembrane region" description="Helical" evidence="8">
    <location>
        <begin position="473"/>
        <end position="491"/>
    </location>
</feature>
<dbReference type="EMBL" id="JALJOQ010000082">
    <property type="protein sequence ID" value="KAK9800344.1"/>
    <property type="molecule type" value="Genomic_DNA"/>
</dbReference>
<reference evidence="9 10" key="1">
    <citation type="journal article" date="2024" name="Nat. Commun.">
        <title>Phylogenomics reveals the evolutionary origins of lichenization in chlorophyte algae.</title>
        <authorList>
            <person name="Puginier C."/>
            <person name="Libourel C."/>
            <person name="Otte J."/>
            <person name="Skaloud P."/>
            <person name="Haon M."/>
            <person name="Grisel S."/>
            <person name="Petersen M."/>
            <person name="Berrin J.G."/>
            <person name="Delaux P.M."/>
            <person name="Dal Grande F."/>
            <person name="Keller J."/>
        </authorList>
    </citation>
    <scope>NUCLEOTIDE SEQUENCE [LARGE SCALE GENOMIC DNA]</scope>
    <source>
        <strain evidence="9 10">SAG 2036</strain>
    </source>
</reference>
<keyword evidence="10" id="KW-1185">Reference proteome</keyword>
<evidence type="ECO:0000313" key="10">
    <source>
        <dbReference type="Proteomes" id="UP001465755"/>
    </source>
</evidence>
<organism evidence="9 10">
    <name type="scientific">Symbiochloris irregularis</name>
    <dbReference type="NCBI Taxonomy" id="706552"/>
    <lineage>
        <taxon>Eukaryota</taxon>
        <taxon>Viridiplantae</taxon>
        <taxon>Chlorophyta</taxon>
        <taxon>core chlorophytes</taxon>
        <taxon>Trebouxiophyceae</taxon>
        <taxon>Trebouxiales</taxon>
        <taxon>Trebouxiaceae</taxon>
        <taxon>Symbiochloris</taxon>
    </lineage>
</organism>
<feature type="transmembrane region" description="Helical" evidence="8">
    <location>
        <begin position="344"/>
        <end position="366"/>
    </location>
</feature>
<keyword evidence="5 8" id="KW-1133">Transmembrane helix</keyword>
<feature type="transmembrane region" description="Helical" evidence="8">
    <location>
        <begin position="105"/>
        <end position="125"/>
    </location>
</feature>
<keyword evidence="6 8" id="KW-0472">Membrane</keyword>
<name>A0AAW1NX48_9CHLO</name>
<evidence type="ECO:0000256" key="1">
    <source>
        <dbReference type="ARBA" id="ARBA00004141"/>
    </source>
</evidence>
<dbReference type="Pfam" id="PF03169">
    <property type="entry name" value="OPT"/>
    <property type="match status" value="1"/>
</dbReference>
<protein>
    <recommendedName>
        <fullName evidence="11">Oligopeptide transporter</fullName>
    </recommendedName>
</protein>
<feature type="transmembrane region" description="Helical" evidence="8">
    <location>
        <begin position="415"/>
        <end position="437"/>
    </location>
</feature>
<evidence type="ECO:0000256" key="8">
    <source>
        <dbReference type="SAM" id="Phobius"/>
    </source>
</evidence>
<feature type="transmembrane region" description="Helical" evidence="8">
    <location>
        <begin position="145"/>
        <end position="163"/>
    </location>
</feature>
<dbReference type="PANTHER" id="PTHR31645">
    <property type="entry name" value="OLIGOPEPTIDE TRANSPORTER YGL114W-RELATED"/>
    <property type="match status" value="1"/>
</dbReference>
<evidence type="ECO:0000256" key="4">
    <source>
        <dbReference type="ARBA" id="ARBA00022692"/>
    </source>
</evidence>
<comment type="similarity">
    <text evidence="2">Belongs to the YSL (TC 2.A.67.2) family.</text>
</comment>
<dbReference type="PANTHER" id="PTHR31645:SF0">
    <property type="entry name" value="OLIGOPEPTIDE TRANSPORTER YGL114W-RELATED"/>
    <property type="match status" value="1"/>
</dbReference>
<evidence type="ECO:0000256" key="5">
    <source>
        <dbReference type="ARBA" id="ARBA00022989"/>
    </source>
</evidence>
<accession>A0AAW1NX48</accession>
<evidence type="ECO:0000256" key="3">
    <source>
        <dbReference type="ARBA" id="ARBA00022448"/>
    </source>
</evidence>
<evidence type="ECO:0000313" key="9">
    <source>
        <dbReference type="EMBL" id="KAK9800344.1"/>
    </source>
</evidence>
<feature type="transmembrane region" description="Helical" evidence="8">
    <location>
        <begin position="503"/>
        <end position="521"/>
    </location>
</feature>
<evidence type="ECO:0008006" key="11">
    <source>
        <dbReference type="Google" id="ProtNLM"/>
    </source>
</evidence>
<feature type="region of interest" description="Disordered" evidence="7">
    <location>
        <begin position="1"/>
        <end position="35"/>
    </location>
</feature>
<evidence type="ECO:0000256" key="6">
    <source>
        <dbReference type="ARBA" id="ARBA00023136"/>
    </source>
</evidence>
<gene>
    <name evidence="9" type="ORF">WJX73_006522</name>
</gene>
<dbReference type="AlphaFoldDB" id="A0AAW1NX48"/>
<evidence type="ECO:0000256" key="2">
    <source>
        <dbReference type="ARBA" id="ARBA00010276"/>
    </source>
</evidence>
<feature type="transmembrane region" description="Helical" evidence="8">
    <location>
        <begin position="378"/>
        <end position="395"/>
    </location>
</feature>
<dbReference type="GO" id="GO:0016020">
    <property type="term" value="C:membrane"/>
    <property type="evidence" value="ECO:0007669"/>
    <property type="project" value="UniProtKB-SubCell"/>
</dbReference>
<keyword evidence="3" id="KW-0813">Transport</keyword>
<proteinExistence type="inferred from homology"/>
<evidence type="ECO:0000256" key="7">
    <source>
        <dbReference type="SAM" id="MobiDB-lite"/>
    </source>
</evidence>
<dbReference type="InterPro" id="IPR004813">
    <property type="entry name" value="OPT"/>
</dbReference>
<feature type="transmembrane region" description="Helical" evidence="8">
    <location>
        <begin position="66"/>
        <end position="85"/>
    </location>
</feature>
<dbReference type="GO" id="GO:0035673">
    <property type="term" value="F:oligopeptide transmembrane transporter activity"/>
    <property type="evidence" value="ECO:0007669"/>
    <property type="project" value="InterPro"/>
</dbReference>
<feature type="region of interest" description="Disordered" evidence="7">
    <location>
        <begin position="227"/>
        <end position="252"/>
    </location>
</feature>
<dbReference type="NCBIfam" id="TIGR00728">
    <property type="entry name" value="OPT_sfam"/>
    <property type="match status" value="1"/>
</dbReference>
<comment type="subcellular location">
    <subcellularLocation>
        <location evidence="1">Membrane</location>
        <topology evidence="1">Multi-pass membrane protein</topology>
    </subcellularLocation>
</comment>